<gene>
    <name evidence="4" type="primary">LOC101392669</name>
</gene>
<dbReference type="PANTHER" id="PTHR23019">
    <property type="entry name" value="NUCLEAR PORE MEMBRANE GLYCOPROTEIN GP210-RELATED"/>
    <property type="match status" value="1"/>
</dbReference>
<evidence type="ECO:0000259" key="1">
    <source>
        <dbReference type="Pfam" id="PF22963"/>
    </source>
</evidence>
<dbReference type="InterPro" id="IPR055098">
    <property type="entry name" value="Ig_NUP210_3rd"/>
</dbReference>
<sequence>MGTNSEMYKQRCLGNTFSTLAGLVFDWTIVKDSEAGGFSDSHNALRILPFLESTYIPPSYISEMEKAAKQGDTVLVSGMRTGSSKLKARLQEAVYKNVHPAEVTLLILENILLNPAHDVYVMVGTSLHYKVQKIRQGKITELSMPSDQYELQLQNDIRGPEGDPGRPVAVLAQDTSTVTAMQLGQSNLVLGHRSIRMQGASRLPNSTIYVVEPGYLGECGHPGSSWVLLG</sequence>
<dbReference type="InterPro" id="IPR045197">
    <property type="entry name" value="NUP210-like"/>
</dbReference>
<evidence type="ECO:0000313" key="3">
    <source>
        <dbReference type="Proteomes" id="UP000694910"/>
    </source>
</evidence>
<dbReference type="RefSeq" id="XP_014635340.1">
    <property type="nucleotide sequence ID" value="XM_014779854.1"/>
</dbReference>
<proteinExistence type="predicted"/>
<feature type="non-terminal residue" evidence="4">
    <location>
        <position position="230"/>
    </location>
</feature>
<keyword evidence="3" id="KW-1185">Reference proteome</keyword>
<protein>
    <submittedName>
        <fullName evidence="4">Nuclear pore membrane glycoprotein 210-like</fullName>
    </submittedName>
</protein>
<name>A0ABM1C709_CERSS</name>
<feature type="domain" description="NUP210 Ig-like" evidence="1">
    <location>
        <begin position="109"/>
        <end position="213"/>
    </location>
</feature>
<dbReference type="GeneID" id="101392669"/>
<dbReference type="PANTHER" id="PTHR23019:SF2">
    <property type="entry name" value="NUCLEAR PORE MEMBRANE GLYCOPROTEIN 210"/>
    <property type="match status" value="1"/>
</dbReference>
<organism evidence="3 4">
    <name type="scientific">Ceratotherium simum simum</name>
    <name type="common">Southern white rhinoceros</name>
    <dbReference type="NCBI Taxonomy" id="73337"/>
    <lineage>
        <taxon>Eukaryota</taxon>
        <taxon>Metazoa</taxon>
        <taxon>Chordata</taxon>
        <taxon>Craniata</taxon>
        <taxon>Vertebrata</taxon>
        <taxon>Euteleostomi</taxon>
        <taxon>Mammalia</taxon>
        <taxon>Eutheria</taxon>
        <taxon>Laurasiatheria</taxon>
        <taxon>Perissodactyla</taxon>
        <taxon>Rhinocerotidae</taxon>
        <taxon>Ceratotherium</taxon>
    </lineage>
</organism>
<dbReference type="Proteomes" id="UP000694910">
    <property type="component" value="Unplaced"/>
</dbReference>
<evidence type="ECO:0000313" key="4">
    <source>
        <dbReference type="RefSeq" id="XP_014635340.1"/>
    </source>
</evidence>
<dbReference type="Pfam" id="PF22963">
    <property type="entry name" value="Ig_NUP210_3rd"/>
    <property type="match status" value="1"/>
</dbReference>
<evidence type="ECO:0000259" key="2">
    <source>
        <dbReference type="Pfam" id="PF22969"/>
    </source>
</evidence>
<feature type="domain" description="NUP210 Ig-like" evidence="2">
    <location>
        <begin position="14"/>
        <end position="100"/>
    </location>
</feature>
<dbReference type="InterPro" id="IPR055097">
    <property type="entry name" value="Ig_NUP210_2nd"/>
</dbReference>
<reference evidence="4" key="1">
    <citation type="submission" date="2025-08" db="UniProtKB">
        <authorList>
            <consortium name="RefSeq"/>
        </authorList>
    </citation>
    <scope>IDENTIFICATION</scope>
</reference>
<accession>A0ABM1C709</accession>
<dbReference type="Pfam" id="PF22969">
    <property type="entry name" value="Ig_NUP210_2nd"/>
    <property type="match status" value="1"/>
</dbReference>